<dbReference type="Gene3D" id="1.25.40.10">
    <property type="entry name" value="Tetratricopeptide repeat domain"/>
    <property type="match status" value="1"/>
</dbReference>
<accession>A0AAV2ZGR8</accession>
<dbReference type="SUPFAM" id="SSF48371">
    <property type="entry name" value="ARM repeat"/>
    <property type="match status" value="1"/>
</dbReference>
<evidence type="ECO:0000313" key="2">
    <source>
        <dbReference type="EMBL" id="DBA16259.1"/>
    </source>
</evidence>
<keyword evidence="3" id="KW-1185">Reference proteome</keyword>
<dbReference type="PANTHER" id="PTHR46540">
    <property type="entry name" value="TETRATRICOPEPTIDE REPEAT PROTEIN 12"/>
    <property type="match status" value="1"/>
</dbReference>
<keyword evidence="1" id="KW-0802">TPR repeat</keyword>
<organism evidence="2 3">
    <name type="scientific">Pyxicephalus adspersus</name>
    <name type="common">African bullfrog</name>
    <dbReference type="NCBI Taxonomy" id="30357"/>
    <lineage>
        <taxon>Eukaryota</taxon>
        <taxon>Metazoa</taxon>
        <taxon>Chordata</taxon>
        <taxon>Craniata</taxon>
        <taxon>Vertebrata</taxon>
        <taxon>Euteleostomi</taxon>
        <taxon>Amphibia</taxon>
        <taxon>Batrachia</taxon>
        <taxon>Anura</taxon>
        <taxon>Neobatrachia</taxon>
        <taxon>Ranoidea</taxon>
        <taxon>Pyxicephalidae</taxon>
        <taxon>Pyxicephalinae</taxon>
        <taxon>Pyxicephalus</taxon>
    </lineage>
</organism>
<dbReference type="PANTHER" id="PTHR46540:SF1">
    <property type="entry name" value="TETRATRICOPEPTIDE REPEAT PROTEIN 12"/>
    <property type="match status" value="1"/>
</dbReference>
<comment type="caution">
    <text evidence="2">The sequence shown here is derived from an EMBL/GenBank/DDBJ whole genome shotgun (WGS) entry which is preliminary data.</text>
</comment>
<feature type="repeat" description="TPR" evidence="1">
    <location>
        <begin position="106"/>
        <end position="139"/>
    </location>
</feature>
<dbReference type="GO" id="GO:0005813">
    <property type="term" value="C:centrosome"/>
    <property type="evidence" value="ECO:0007669"/>
    <property type="project" value="TreeGrafter"/>
</dbReference>
<feature type="repeat" description="TPR" evidence="1">
    <location>
        <begin position="174"/>
        <end position="207"/>
    </location>
</feature>
<dbReference type="EMBL" id="DYDO01000011">
    <property type="protein sequence ID" value="DBA16259.1"/>
    <property type="molecule type" value="Genomic_DNA"/>
</dbReference>
<evidence type="ECO:0000313" key="3">
    <source>
        <dbReference type="Proteomes" id="UP001181693"/>
    </source>
</evidence>
<dbReference type="InterPro" id="IPR011990">
    <property type="entry name" value="TPR-like_helical_dom_sf"/>
</dbReference>
<dbReference type="GO" id="GO:0005737">
    <property type="term" value="C:cytoplasm"/>
    <property type="evidence" value="ECO:0007669"/>
    <property type="project" value="TreeGrafter"/>
</dbReference>
<dbReference type="InterPro" id="IPR011989">
    <property type="entry name" value="ARM-like"/>
</dbReference>
<dbReference type="AlphaFoldDB" id="A0AAV2ZGR8"/>
<dbReference type="SUPFAM" id="SSF48452">
    <property type="entry name" value="TPR-like"/>
    <property type="match status" value="1"/>
</dbReference>
<dbReference type="InterPro" id="IPR016024">
    <property type="entry name" value="ARM-type_fold"/>
</dbReference>
<gene>
    <name evidence="2" type="ORF">GDO54_003671</name>
</gene>
<dbReference type="GO" id="GO:0070286">
    <property type="term" value="P:axonemal dynein complex assembly"/>
    <property type="evidence" value="ECO:0007669"/>
    <property type="project" value="TreeGrafter"/>
</dbReference>
<dbReference type="Pfam" id="PF13432">
    <property type="entry name" value="TPR_16"/>
    <property type="match status" value="1"/>
</dbReference>
<reference evidence="2" key="1">
    <citation type="thesis" date="2020" institute="ProQuest LLC" country="789 East Eisenhower Parkway, Ann Arbor, MI, USA">
        <title>Comparative Genomics and Chromosome Evolution.</title>
        <authorList>
            <person name="Mudd A.B."/>
        </authorList>
    </citation>
    <scope>NUCLEOTIDE SEQUENCE</scope>
    <source>
        <strain evidence="2">1538</strain>
        <tissue evidence="2">Blood</tissue>
    </source>
</reference>
<dbReference type="Proteomes" id="UP001181693">
    <property type="component" value="Unassembled WGS sequence"/>
</dbReference>
<evidence type="ECO:0000256" key="1">
    <source>
        <dbReference type="PROSITE-ProRule" id="PRU00339"/>
    </source>
</evidence>
<evidence type="ECO:0008006" key="4">
    <source>
        <dbReference type="Google" id="ProtNLM"/>
    </source>
</evidence>
<dbReference type="GO" id="GO:0007288">
    <property type="term" value="P:sperm axoneme assembly"/>
    <property type="evidence" value="ECO:0007669"/>
    <property type="project" value="TreeGrafter"/>
</dbReference>
<name>A0AAV2ZGR8_PYXAD</name>
<proteinExistence type="predicted"/>
<dbReference type="Gene3D" id="1.25.10.10">
    <property type="entry name" value="Leucine-rich Repeat Variant"/>
    <property type="match status" value="2"/>
</dbReference>
<dbReference type="InterPro" id="IPR019734">
    <property type="entry name" value="TPR_rpt"/>
</dbReference>
<sequence>MSVDQKLEKFLKDVDEISEILQDLNSTDASSQEIAIFRADQKLALLKEIEDVNGIRTKSDRTLINKSPSSSNTEQISEMSQEIFLSYLEKDARERSEKRRENKALANALKDLGNEAYAKGDYETAIQRYSEGLEKLKDMQVLYTNRAQAYIKLQRYENAITDCEWALKCDGKCLKAYVHMAKAYLGLKKYDEARTWYQKILDTDPSKTKLVKGYLNEVDFQERKDKQEQEALHDLEAGAENAKSVIELLQKLSKENQIPLFYSGGIQLLADVVKDCTTQTLFRTSNGFTIIGENPVIIRSLTNRKTDPMDLDLCISVLRLWHAVCNGNEENQHLFFTQSNISQQILALLSSEAPDVQRMTLALIKICSSTANGRLLLIKHIDPSKLLKCLLEYVTLMDRRAGDAMDILYSLTQEQRLIFCFRTFSSELLYSFTSLLRKLNTVNTEVFPRCIGIIGNLTEDGVIRSHFASSLACWDSCVMAVDECSSSAGGEQHKNILIAVLGLMFNLSLEVNPAIKERGIVISTQCLSLLCCKDGIILTRSVGILSRVLPQCTAAVGLSVQHGIVKKLIKMLKAGGQKTSMYAVKVLAVCAKEDTQACKDVIKCDKKFSTLVNLLQSEDEIIVGNTALCLGCCFSVPGAASSLLQTNIFKLLLTHAGGDAKRSSVQQNAAIALGKLCSAEPRFMIQLRELHGIEILNSCMKYIK</sequence>
<dbReference type="SMART" id="SM00028">
    <property type="entry name" value="TPR"/>
    <property type="match status" value="3"/>
</dbReference>
<protein>
    <recommendedName>
        <fullName evidence="4">Tetratricopeptide repeat protein 12</fullName>
    </recommendedName>
</protein>
<dbReference type="PROSITE" id="PS50005">
    <property type="entry name" value="TPR"/>
    <property type="match status" value="2"/>
</dbReference>
<dbReference type="InterPro" id="IPR043195">
    <property type="entry name" value="TTC12"/>
</dbReference>